<dbReference type="OMA" id="CCTILVN"/>
<feature type="chain" id="PRO_5005535843" description="Spondin domain-containing protein" evidence="10">
    <location>
        <begin position="28"/>
        <end position="695"/>
    </location>
</feature>
<feature type="region of interest" description="Disordered" evidence="9">
    <location>
        <begin position="526"/>
        <end position="545"/>
    </location>
</feature>
<evidence type="ECO:0000256" key="7">
    <source>
        <dbReference type="ARBA" id="ARBA00023157"/>
    </source>
</evidence>
<dbReference type="Pfam" id="PF06468">
    <property type="entry name" value="Spond_N"/>
    <property type="match status" value="1"/>
</dbReference>
<dbReference type="GO" id="GO:0007155">
    <property type="term" value="P:cell adhesion"/>
    <property type="evidence" value="ECO:0007669"/>
    <property type="project" value="UniProtKB-KW"/>
</dbReference>
<evidence type="ECO:0000256" key="8">
    <source>
        <dbReference type="ARBA" id="ARBA00023180"/>
    </source>
</evidence>
<dbReference type="FunFam" id="2.20.100.10:FF:000026">
    <property type="entry name" value="Spondin 1"/>
    <property type="match status" value="1"/>
</dbReference>
<name>A0A0L0C7W9_LUCCU</name>
<keyword evidence="6" id="KW-0130">Cell adhesion</keyword>
<evidence type="ECO:0000256" key="3">
    <source>
        <dbReference type="ARBA" id="ARBA00022530"/>
    </source>
</evidence>
<protein>
    <recommendedName>
        <fullName evidence="11">Spondin domain-containing protein</fullName>
    </recommendedName>
</protein>
<keyword evidence="2" id="KW-0964">Secreted</keyword>
<reference evidence="12 13" key="1">
    <citation type="journal article" date="2015" name="Nat. Commun.">
        <title>Lucilia cuprina genome unlocks parasitic fly biology to underpin future interventions.</title>
        <authorList>
            <person name="Anstead C.A."/>
            <person name="Korhonen P.K."/>
            <person name="Young N.D."/>
            <person name="Hall R.S."/>
            <person name="Jex A.R."/>
            <person name="Murali S.C."/>
            <person name="Hughes D.S."/>
            <person name="Lee S.F."/>
            <person name="Perry T."/>
            <person name="Stroehlein A.J."/>
            <person name="Ansell B.R."/>
            <person name="Breugelmans B."/>
            <person name="Hofmann A."/>
            <person name="Qu J."/>
            <person name="Dugan S."/>
            <person name="Lee S.L."/>
            <person name="Chao H."/>
            <person name="Dinh H."/>
            <person name="Han Y."/>
            <person name="Doddapaneni H.V."/>
            <person name="Worley K.C."/>
            <person name="Muzny D.M."/>
            <person name="Ioannidis P."/>
            <person name="Waterhouse R.M."/>
            <person name="Zdobnov E.M."/>
            <person name="James P.J."/>
            <person name="Bagnall N.H."/>
            <person name="Kotze A.C."/>
            <person name="Gibbs R.A."/>
            <person name="Richards S."/>
            <person name="Batterham P."/>
            <person name="Gasser R.B."/>
        </authorList>
    </citation>
    <scope>NUCLEOTIDE SEQUENCE [LARGE SCALE GENOMIC DNA]</scope>
    <source>
        <strain evidence="12 13">LS</strain>
        <tissue evidence="12">Full body</tissue>
    </source>
</reference>
<dbReference type="Pfam" id="PF19028">
    <property type="entry name" value="TSP1_spondin"/>
    <property type="match status" value="1"/>
</dbReference>
<feature type="compositionally biased region" description="Low complexity" evidence="9">
    <location>
        <begin position="114"/>
        <end position="132"/>
    </location>
</feature>
<feature type="domain" description="Spondin" evidence="11">
    <location>
        <begin position="143"/>
        <end position="370"/>
    </location>
</feature>
<gene>
    <name evidence="12" type="ORF">FF38_12335</name>
</gene>
<dbReference type="PANTHER" id="PTHR11311:SF15">
    <property type="entry name" value="SPONDIN-2"/>
    <property type="match status" value="1"/>
</dbReference>
<dbReference type="InterPro" id="IPR036383">
    <property type="entry name" value="TSP1_rpt_sf"/>
</dbReference>
<evidence type="ECO:0000256" key="2">
    <source>
        <dbReference type="ARBA" id="ARBA00022525"/>
    </source>
</evidence>
<dbReference type="Gene3D" id="2.20.100.10">
    <property type="entry name" value="Thrombospondin type-1 (TSP1) repeat"/>
    <property type="match status" value="1"/>
</dbReference>
<dbReference type="AlphaFoldDB" id="A0A0L0C7W9"/>
<feature type="region of interest" description="Disordered" evidence="9">
    <location>
        <begin position="608"/>
        <end position="629"/>
    </location>
</feature>
<comment type="subcellular location">
    <subcellularLocation>
        <location evidence="1">Secreted</location>
        <location evidence="1">Extracellular space</location>
        <location evidence="1">Extracellular matrix</location>
    </subcellularLocation>
</comment>
<sequence length="695" mass="76599">MKKPPAKMFFHMLLTYFLLLLLPVVMATPLPTPLGMAADSGSFYSSSGFISSPSIYSYTVENQIPTNQTTSIYQASPQQRRLQQGATNRNLYYTSSNSNLNSNVFSSNRRSVLSSSSTSSTTTSTTASSATSLPALEPTQPAPISDCTLDRLAVYKVVLHTYWTRELFPKHYPDWRPSAQWTKTLGRTHDSTFGLYHIGQQATSGVKQFAETGKSDILDTLQGEQQQQQLKSTSKQQQQITTNNQNTARSYTNNNKSSNSNKNLGERSVFDEFNLPAITTGAGRSEAKFFVDSNHSLVSLMTRIVPSPDWFIGVDSFQLCVGGSWIDTVTVEMDPLDAGTDNGFTFTAPNWPTSPQGVIYRITSRYPAHPAGSFFYPKSKRLPPIATFQFIKLKEYELSEVFNFAEDDRKYETVQTQTHLEMEHNHVEMNNELSASIERERQNEITPPPTRVTEKDRIRSKLLEKMNPIGPPGWGPPPPRPGPSVGVNVNVNTRPPPPIGGVVVVGGMAPPPLIIGASMAPPPSTTVVVGGGAPPPPPSSTVVVGSQPSQASVIVNQPPRPQAVVYTSGGCCTILVNSSSANTGVIPKNDKQAIMQNIADSYRRNELSSQSSTLLQATTNRRRRTKRPRDCRVSHWSEWSDCSKSCGIGEMHRYRKVIKHGKRGGRPCPPLKESKWCGSEKGCHKPETYFNWSNT</sequence>
<feature type="signal peptide" evidence="10">
    <location>
        <begin position="1"/>
        <end position="27"/>
    </location>
</feature>
<comment type="caution">
    <text evidence="12">The sequence shown here is derived from an EMBL/GenBank/DDBJ whole genome shotgun (WGS) entry which is preliminary data.</text>
</comment>
<dbReference type="InterPro" id="IPR051418">
    <property type="entry name" value="Spondin/Thrombospondin_T1"/>
</dbReference>
<keyword evidence="13" id="KW-1185">Reference proteome</keyword>
<dbReference type="InterPro" id="IPR000884">
    <property type="entry name" value="TSP1_rpt"/>
</dbReference>
<evidence type="ECO:0000256" key="10">
    <source>
        <dbReference type="SAM" id="SignalP"/>
    </source>
</evidence>
<keyword evidence="8" id="KW-0325">Glycoprotein</keyword>
<dbReference type="PROSITE" id="PS50092">
    <property type="entry name" value="TSP1"/>
    <property type="match status" value="1"/>
</dbReference>
<dbReference type="Gene3D" id="2.60.40.2130">
    <property type="entry name" value="F-spondin domain"/>
    <property type="match status" value="1"/>
</dbReference>
<dbReference type="InterPro" id="IPR044004">
    <property type="entry name" value="TSP1_spondin_dom"/>
</dbReference>
<evidence type="ECO:0000256" key="9">
    <source>
        <dbReference type="SAM" id="MobiDB-lite"/>
    </source>
</evidence>
<dbReference type="EMBL" id="JRES01000890">
    <property type="protein sequence ID" value="KNC27499.1"/>
    <property type="molecule type" value="Genomic_DNA"/>
</dbReference>
<dbReference type="GO" id="GO:0046872">
    <property type="term" value="F:metal ion binding"/>
    <property type="evidence" value="ECO:0007669"/>
    <property type="project" value="UniProtKB-KW"/>
</dbReference>
<feature type="region of interest" description="Disordered" evidence="9">
    <location>
        <begin position="228"/>
        <end position="264"/>
    </location>
</feature>
<proteinExistence type="predicted"/>
<accession>A0A0L0C7W9</accession>
<dbReference type="OrthoDB" id="6090599at2759"/>
<keyword evidence="4" id="KW-0479">Metal-binding</keyword>
<keyword evidence="7" id="KW-1015">Disulfide bond</keyword>
<dbReference type="GO" id="GO:0005886">
    <property type="term" value="C:plasma membrane"/>
    <property type="evidence" value="ECO:0007669"/>
    <property type="project" value="TreeGrafter"/>
</dbReference>
<dbReference type="NCBIfam" id="NF038123">
    <property type="entry name" value="NF038123_dom"/>
    <property type="match status" value="1"/>
</dbReference>
<dbReference type="PROSITE" id="PS51020">
    <property type="entry name" value="SPONDIN"/>
    <property type="match status" value="1"/>
</dbReference>
<dbReference type="SUPFAM" id="SSF82895">
    <property type="entry name" value="TSP-1 type 1 repeat"/>
    <property type="match status" value="1"/>
</dbReference>
<evidence type="ECO:0000313" key="12">
    <source>
        <dbReference type="EMBL" id="KNC27499.1"/>
    </source>
</evidence>
<dbReference type="Proteomes" id="UP000037069">
    <property type="component" value="Unassembled WGS sequence"/>
</dbReference>
<keyword evidence="5 10" id="KW-0732">Signal</keyword>
<dbReference type="PANTHER" id="PTHR11311">
    <property type="entry name" value="SPONDIN"/>
    <property type="match status" value="1"/>
</dbReference>
<evidence type="ECO:0000256" key="6">
    <source>
        <dbReference type="ARBA" id="ARBA00022889"/>
    </source>
</evidence>
<dbReference type="InterPro" id="IPR009465">
    <property type="entry name" value="Spondin_N"/>
</dbReference>
<dbReference type="InterPro" id="IPR038678">
    <property type="entry name" value="Spondin_N_sf"/>
</dbReference>
<keyword evidence="3" id="KW-0272">Extracellular matrix</keyword>
<feature type="compositionally biased region" description="Low complexity" evidence="9">
    <location>
        <begin position="608"/>
        <end position="619"/>
    </location>
</feature>
<evidence type="ECO:0000256" key="1">
    <source>
        <dbReference type="ARBA" id="ARBA00004498"/>
    </source>
</evidence>
<evidence type="ECO:0000313" key="13">
    <source>
        <dbReference type="Proteomes" id="UP000037069"/>
    </source>
</evidence>
<feature type="region of interest" description="Disordered" evidence="9">
    <location>
        <begin position="114"/>
        <end position="142"/>
    </location>
</feature>
<feature type="compositionally biased region" description="Low complexity" evidence="9">
    <location>
        <begin position="228"/>
        <end position="263"/>
    </location>
</feature>
<organism evidence="12 13">
    <name type="scientific">Lucilia cuprina</name>
    <name type="common">Green bottle fly</name>
    <name type="synonym">Australian sheep blowfly</name>
    <dbReference type="NCBI Taxonomy" id="7375"/>
    <lineage>
        <taxon>Eukaryota</taxon>
        <taxon>Metazoa</taxon>
        <taxon>Ecdysozoa</taxon>
        <taxon>Arthropoda</taxon>
        <taxon>Hexapoda</taxon>
        <taxon>Insecta</taxon>
        <taxon>Pterygota</taxon>
        <taxon>Neoptera</taxon>
        <taxon>Endopterygota</taxon>
        <taxon>Diptera</taxon>
        <taxon>Brachycera</taxon>
        <taxon>Muscomorpha</taxon>
        <taxon>Oestroidea</taxon>
        <taxon>Calliphoridae</taxon>
        <taxon>Luciliinae</taxon>
        <taxon>Lucilia</taxon>
    </lineage>
</organism>
<evidence type="ECO:0000256" key="4">
    <source>
        <dbReference type="ARBA" id="ARBA00022723"/>
    </source>
</evidence>
<evidence type="ECO:0000259" key="11">
    <source>
        <dbReference type="PROSITE" id="PS51020"/>
    </source>
</evidence>
<dbReference type="SMART" id="SM00209">
    <property type="entry name" value="TSP1"/>
    <property type="match status" value="1"/>
</dbReference>
<dbReference type="GO" id="GO:0030036">
    <property type="term" value="P:actin cytoskeleton organization"/>
    <property type="evidence" value="ECO:0007669"/>
    <property type="project" value="TreeGrafter"/>
</dbReference>
<evidence type="ECO:0000256" key="5">
    <source>
        <dbReference type="ARBA" id="ARBA00022729"/>
    </source>
</evidence>